<feature type="non-terminal residue" evidence="2">
    <location>
        <position position="1"/>
    </location>
</feature>
<evidence type="ECO:0008006" key="4">
    <source>
        <dbReference type="Google" id="ProtNLM"/>
    </source>
</evidence>
<evidence type="ECO:0000313" key="2">
    <source>
        <dbReference type="EMBL" id="CAK5274958.1"/>
    </source>
</evidence>
<feature type="region of interest" description="Disordered" evidence="1">
    <location>
        <begin position="138"/>
        <end position="161"/>
    </location>
</feature>
<feature type="compositionally biased region" description="Basic and acidic residues" evidence="1">
    <location>
        <begin position="345"/>
        <end position="401"/>
    </location>
</feature>
<feature type="compositionally biased region" description="Basic residues" evidence="1">
    <location>
        <begin position="1"/>
        <end position="10"/>
    </location>
</feature>
<dbReference type="AlphaFoldDB" id="A0AAD2K2B0"/>
<organism evidence="2 3">
    <name type="scientific">Mycena citricolor</name>
    <dbReference type="NCBI Taxonomy" id="2018698"/>
    <lineage>
        <taxon>Eukaryota</taxon>
        <taxon>Fungi</taxon>
        <taxon>Dikarya</taxon>
        <taxon>Basidiomycota</taxon>
        <taxon>Agaricomycotina</taxon>
        <taxon>Agaricomycetes</taxon>
        <taxon>Agaricomycetidae</taxon>
        <taxon>Agaricales</taxon>
        <taxon>Marasmiineae</taxon>
        <taxon>Mycenaceae</taxon>
        <taxon>Mycena</taxon>
    </lineage>
</organism>
<feature type="compositionally biased region" description="Basic and acidic residues" evidence="1">
    <location>
        <begin position="139"/>
        <end position="154"/>
    </location>
</feature>
<protein>
    <recommendedName>
        <fullName evidence="4">No apical meristem-associated C-terminal domain-containing protein</fullName>
    </recommendedName>
</protein>
<dbReference type="EMBL" id="CAVNYO010000403">
    <property type="protein sequence ID" value="CAK5274958.1"/>
    <property type="molecule type" value="Genomic_DNA"/>
</dbReference>
<comment type="caution">
    <text evidence="2">The sequence shown here is derived from an EMBL/GenBank/DDBJ whole genome shotgun (WGS) entry which is preliminary data.</text>
</comment>
<feature type="compositionally biased region" description="Acidic residues" evidence="1">
    <location>
        <begin position="304"/>
        <end position="319"/>
    </location>
</feature>
<feature type="region of interest" description="Disordered" evidence="1">
    <location>
        <begin position="1"/>
        <end position="71"/>
    </location>
</feature>
<feature type="compositionally biased region" description="Low complexity" evidence="1">
    <location>
        <begin position="402"/>
        <end position="414"/>
    </location>
</feature>
<reference evidence="2" key="1">
    <citation type="submission" date="2023-11" db="EMBL/GenBank/DDBJ databases">
        <authorList>
            <person name="De Vega J J."/>
            <person name="De Vega J J."/>
        </authorList>
    </citation>
    <scope>NUCLEOTIDE SEQUENCE</scope>
</reference>
<dbReference type="Proteomes" id="UP001295794">
    <property type="component" value="Unassembled WGS sequence"/>
</dbReference>
<proteinExistence type="predicted"/>
<name>A0AAD2K2B0_9AGAR</name>
<gene>
    <name evidence="2" type="ORF">MYCIT1_LOCUS22407</name>
</gene>
<evidence type="ECO:0000256" key="1">
    <source>
        <dbReference type="SAM" id="MobiDB-lite"/>
    </source>
</evidence>
<evidence type="ECO:0000313" key="3">
    <source>
        <dbReference type="Proteomes" id="UP001295794"/>
    </source>
</evidence>
<accession>A0AAD2K2B0</accession>
<keyword evidence="3" id="KW-1185">Reference proteome</keyword>
<feature type="region of interest" description="Disordered" evidence="1">
    <location>
        <begin position="282"/>
        <end position="414"/>
    </location>
</feature>
<sequence length="414" mass="45845">MSSGTSKKKKDGASTVSKGKAASAGSDVNAGTEPKKSAKRGKKVAVKPIADDNEVEVEETKRTKGDSVPWGKNPSWIAKAIEYLTNNPEFRMKLFSDSTSDAAAQSRAKVQGKETKVGMYEIIMDFVAGVPSASEMEEEAKVKSESGSADHEAESNEEETGVLGPEWKAKYLADRGSLARSLQQQFSRMKKTYSGHVSKLYATGGGLRPEDDQANLIAQIKEQFVHWDELDGFWRELPNYNPIGVLNAKSGANHGKRAGALFGIDAADDILALGDVAHSPSWTTISRDASSPPCDKLIATSEGPDMDELEHEEVEDAPEEIMPKQEKGKKNSGKSESSKAKPKPKRFDIDSLDQAYHEDLAESSKRRADRVGLEIEREKNKRRKLENERQKFELEREERRLQMQQQAQQNQLMM</sequence>